<dbReference type="Gene3D" id="1.10.287.310">
    <property type="match status" value="1"/>
</dbReference>
<dbReference type="GO" id="GO:0006412">
    <property type="term" value="P:translation"/>
    <property type="evidence" value="ECO:0007669"/>
    <property type="project" value="UniProtKB-UniRule"/>
</dbReference>
<accession>A0A937FIP6</accession>
<dbReference type="Proteomes" id="UP000623681">
    <property type="component" value="Unassembled WGS sequence"/>
</dbReference>
<keyword evidence="7" id="KW-1185">Reference proteome</keyword>
<dbReference type="PANTHER" id="PTHR10916">
    <property type="entry name" value="60S RIBOSOMAL PROTEIN L35/50S RIBOSOMAL PROTEIN L29"/>
    <property type="match status" value="1"/>
</dbReference>
<name>A0A937FIP6_9CLOT</name>
<dbReference type="InterPro" id="IPR001854">
    <property type="entry name" value="Ribosomal_uL29"/>
</dbReference>
<dbReference type="InterPro" id="IPR036049">
    <property type="entry name" value="Ribosomal_uL29_sf"/>
</dbReference>
<evidence type="ECO:0000256" key="5">
    <source>
        <dbReference type="HAMAP-Rule" id="MF_00374"/>
    </source>
</evidence>
<gene>
    <name evidence="5 6" type="primary">rpmC</name>
    <name evidence="6" type="ORF">JK634_19155</name>
</gene>
<evidence type="ECO:0000256" key="3">
    <source>
        <dbReference type="ARBA" id="ARBA00023274"/>
    </source>
</evidence>
<reference evidence="6" key="1">
    <citation type="submission" date="2021-01" db="EMBL/GenBank/DDBJ databases">
        <title>Genome public.</title>
        <authorList>
            <person name="Liu C."/>
            <person name="Sun Q."/>
        </authorList>
    </citation>
    <scope>NUCLEOTIDE SEQUENCE</scope>
    <source>
        <strain evidence="6">YIM B02565</strain>
    </source>
</reference>
<dbReference type="AlphaFoldDB" id="A0A937FIP6"/>
<dbReference type="GO" id="GO:0022625">
    <property type="term" value="C:cytosolic large ribosomal subunit"/>
    <property type="evidence" value="ECO:0007669"/>
    <property type="project" value="TreeGrafter"/>
</dbReference>
<evidence type="ECO:0000256" key="4">
    <source>
        <dbReference type="ARBA" id="ARBA00035204"/>
    </source>
</evidence>
<dbReference type="RefSeq" id="WP_202769369.1">
    <property type="nucleotide sequence ID" value="NZ_JAESWA010000028.1"/>
</dbReference>
<dbReference type="CDD" id="cd00427">
    <property type="entry name" value="Ribosomal_L29_HIP"/>
    <property type="match status" value="1"/>
</dbReference>
<comment type="caution">
    <text evidence="6">The sequence shown here is derived from an EMBL/GenBank/DDBJ whole genome shotgun (WGS) entry which is preliminary data.</text>
</comment>
<dbReference type="Pfam" id="PF00831">
    <property type="entry name" value="Ribosomal_L29"/>
    <property type="match status" value="1"/>
</dbReference>
<dbReference type="PROSITE" id="PS00579">
    <property type="entry name" value="RIBOSOMAL_L29"/>
    <property type="match status" value="1"/>
</dbReference>
<dbReference type="HAMAP" id="MF_00374">
    <property type="entry name" value="Ribosomal_uL29"/>
    <property type="match status" value="1"/>
</dbReference>
<dbReference type="GO" id="GO:0003735">
    <property type="term" value="F:structural constituent of ribosome"/>
    <property type="evidence" value="ECO:0007669"/>
    <property type="project" value="InterPro"/>
</dbReference>
<organism evidence="6 7">
    <name type="scientific">Clostridium paridis</name>
    <dbReference type="NCBI Taxonomy" id="2803863"/>
    <lineage>
        <taxon>Bacteria</taxon>
        <taxon>Bacillati</taxon>
        <taxon>Bacillota</taxon>
        <taxon>Clostridia</taxon>
        <taxon>Eubacteriales</taxon>
        <taxon>Clostridiaceae</taxon>
        <taxon>Clostridium</taxon>
    </lineage>
</organism>
<dbReference type="InterPro" id="IPR050063">
    <property type="entry name" value="Ribosomal_protein_uL29"/>
</dbReference>
<dbReference type="PANTHER" id="PTHR10916:SF0">
    <property type="entry name" value="LARGE RIBOSOMAL SUBUNIT PROTEIN UL29C"/>
    <property type="match status" value="1"/>
</dbReference>
<dbReference type="EMBL" id="JAESWA010000028">
    <property type="protein sequence ID" value="MBL4933908.1"/>
    <property type="molecule type" value="Genomic_DNA"/>
</dbReference>
<keyword evidence="3 5" id="KW-0687">Ribonucleoprotein</keyword>
<proteinExistence type="inferred from homology"/>
<dbReference type="FunFam" id="1.10.287.310:FF:000001">
    <property type="entry name" value="50S ribosomal protein L29"/>
    <property type="match status" value="1"/>
</dbReference>
<evidence type="ECO:0000256" key="2">
    <source>
        <dbReference type="ARBA" id="ARBA00022980"/>
    </source>
</evidence>
<dbReference type="NCBIfam" id="TIGR00012">
    <property type="entry name" value="L29"/>
    <property type="match status" value="1"/>
</dbReference>
<evidence type="ECO:0000313" key="7">
    <source>
        <dbReference type="Proteomes" id="UP000623681"/>
    </source>
</evidence>
<dbReference type="SUPFAM" id="SSF46561">
    <property type="entry name" value="Ribosomal protein L29 (L29p)"/>
    <property type="match status" value="1"/>
</dbReference>
<comment type="similarity">
    <text evidence="1 5">Belongs to the universal ribosomal protein uL29 family.</text>
</comment>
<keyword evidence="2 5" id="KW-0689">Ribosomal protein</keyword>
<dbReference type="InterPro" id="IPR018254">
    <property type="entry name" value="Ribosomal_uL29_CS"/>
</dbReference>
<protein>
    <recommendedName>
        <fullName evidence="4 5">Large ribosomal subunit protein uL29</fullName>
    </recommendedName>
</protein>
<evidence type="ECO:0000256" key="1">
    <source>
        <dbReference type="ARBA" id="ARBA00009254"/>
    </source>
</evidence>
<evidence type="ECO:0000313" key="6">
    <source>
        <dbReference type="EMBL" id="MBL4933908.1"/>
    </source>
</evidence>
<sequence>MKAKELIELRSSNPQDLKDKLNDLKAELFNLRFQLATGQLENPMRIREVKKSIAQIKTIIREEELKAIEQ</sequence>